<dbReference type="FunFam" id="4.10.410.60:FF:000001">
    <property type="entry name" value="50S ribosomal protein L35"/>
    <property type="match status" value="1"/>
</dbReference>
<feature type="compositionally biased region" description="Basic residues" evidence="7">
    <location>
        <begin position="23"/>
        <end position="44"/>
    </location>
</feature>
<dbReference type="HAMAP" id="MF_00514">
    <property type="entry name" value="Ribosomal_bL35"/>
    <property type="match status" value="1"/>
</dbReference>
<dbReference type="SUPFAM" id="SSF143034">
    <property type="entry name" value="L35p-like"/>
    <property type="match status" value="1"/>
</dbReference>
<dbReference type="GO" id="GO:0022625">
    <property type="term" value="C:cytosolic large ribosomal subunit"/>
    <property type="evidence" value="ECO:0007669"/>
    <property type="project" value="TreeGrafter"/>
</dbReference>
<accession>A0A399DU65</accession>
<organism evidence="8 9">
    <name type="scientific">Meiothermus taiwanensis</name>
    <dbReference type="NCBI Taxonomy" id="172827"/>
    <lineage>
        <taxon>Bacteria</taxon>
        <taxon>Thermotogati</taxon>
        <taxon>Deinococcota</taxon>
        <taxon>Deinococci</taxon>
        <taxon>Thermales</taxon>
        <taxon>Thermaceae</taxon>
        <taxon>Meiothermus</taxon>
    </lineage>
</organism>
<evidence type="ECO:0000313" key="8">
    <source>
        <dbReference type="EMBL" id="RIH74688.1"/>
    </source>
</evidence>
<evidence type="ECO:0000256" key="3">
    <source>
        <dbReference type="ARBA" id="ARBA00023274"/>
    </source>
</evidence>
<protein>
    <recommendedName>
        <fullName evidence="4 5">Large ribosomal subunit protein bL35</fullName>
    </recommendedName>
</protein>
<evidence type="ECO:0000256" key="4">
    <source>
        <dbReference type="ARBA" id="ARBA00071664"/>
    </source>
</evidence>
<dbReference type="PRINTS" id="PR00064">
    <property type="entry name" value="RIBOSOMALL35"/>
</dbReference>
<dbReference type="AlphaFoldDB" id="A0A399DU65"/>
<dbReference type="InterPro" id="IPR001706">
    <property type="entry name" value="Ribosomal_bL35"/>
</dbReference>
<evidence type="ECO:0000256" key="5">
    <source>
        <dbReference type="HAMAP-Rule" id="MF_00514"/>
    </source>
</evidence>
<proteinExistence type="inferred from homology"/>
<keyword evidence="2 5" id="KW-0689">Ribosomal protein</keyword>
<dbReference type="EMBL" id="QWKX01000099">
    <property type="protein sequence ID" value="RIH74688.1"/>
    <property type="molecule type" value="Genomic_DNA"/>
</dbReference>
<feature type="region of interest" description="Disordered" evidence="7">
    <location>
        <begin position="1"/>
        <end position="48"/>
    </location>
</feature>
<evidence type="ECO:0000256" key="6">
    <source>
        <dbReference type="RuleBase" id="RU000568"/>
    </source>
</evidence>
<evidence type="ECO:0000313" key="9">
    <source>
        <dbReference type="Proteomes" id="UP000266089"/>
    </source>
</evidence>
<evidence type="ECO:0000256" key="1">
    <source>
        <dbReference type="ARBA" id="ARBA00006598"/>
    </source>
</evidence>
<dbReference type="InterPro" id="IPR021137">
    <property type="entry name" value="Ribosomal_bL35-like"/>
</dbReference>
<dbReference type="GO" id="GO:0006412">
    <property type="term" value="P:translation"/>
    <property type="evidence" value="ECO:0007669"/>
    <property type="project" value="UniProtKB-UniRule"/>
</dbReference>
<dbReference type="Gene3D" id="4.10.410.60">
    <property type="match status" value="1"/>
</dbReference>
<dbReference type="PANTHER" id="PTHR33343">
    <property type="entry name" value="54S RIBOSOMAL PROTEIN BL35M"/>
    <property type="match status" value="1"/>
</dbReference>
<dbReference type="GO" id="GO:0003735">
    <property type="term" value="F:structural constituent of ribosome"/>
    <property type="evidence" value="ECO:0007669"/>
    <property type="project" value="InterPro"/>
</dbReference>
<keyword evidence="3 5" id="KW-0687">Ribonucleoprotein</keyword>
<sequence>MAKMKTHKGAKGRVKITATGKVVGKKPGKRHLNWHKSGKSRRQKGRDFTFSKGEERRVHRLMPYDV</sequence>
<dbReference type="OrthoDB" id="47476at2"/>
<gene>
    <name evidence="5 8" type="primary">rpmI</name>
    <name evidence="8" type="ORF">Mcate_02608</name>
</gene>
<dbReference type="NCBIfam" id="TIGR00001">
    <property type="entry name" value="rpmI_bact"/>
    <property type="match status" value="1"/>
</dbReference>
<dbReference type="RefSeq" id="WP_013013665.1">
    <property type="nucleotide sequence ID" value="NZ_JBHSXZ010000028.1"/>
</dbReference>
<feature type="compositionally biased region" description="Basic residues" evidence="7">
    <location>
        <begin position="1"/>
        <end position="14"/>
    </location>
</feature>
<dbReference type="PANTHER" id="PTHR33343:SF1">
    <property type="entry name" value="LARGE RIBOSOMAL SUBUNIT PROTEIN BL35M"/>
    <property type="match status" value="1"/>
</dbReference>
<evidence type="ECO:0000256" key="2">
    <source>
        <dbReference type="ARBA" id="ARBA00022980"/>
    </source>
</evidence>
<evidence type="ECO:0000256" key="7">
    <source>
        <dbReference type="SAM" id="MobiDB-lite"/>
    </source>
</evidence>
<reference evidence="8 9" key="1">
    <citation type="submission" date="2018-08" db="EMBL/GenBank/DDBJ databases">
        <title>Meiothermus cateniformans JCM 15151 genome sequencing project.</title>
        <authorList>
            <person name="Da Costa M.S."/>
            <person name="Albuquerque L."/>
            <person name="Raposo P."/>
            <person name="Froufe H.J.C."/>
            <person name="Barroso C.S."/>
            <person name="Egas C."/>
        </authorList>
    </citation>
    <scope>NUCLEOTIDE SEQUENCE [LARGE SCALE GENOMIC DNA]</scope>
    <source>
        <strain evidence="8 9">JCM 15151</strain>
    </source>
</reference>
<dbReference type="Proteomes" id="UP000266089">
    <property type="component" value="Unassembled WGS sequence"/>
</dbReference>
<name>A0A399DU65_9DEIN</name>
<comment type="similarity">
    <text evidence="1 5 6">Belongs to the bacterial ribosomal protein bL35 family.</text>
</comment>
<dbReference type="InterPro" id="IPR037229">
    <property type="entry name" value="Ribosomal_bL35_sf"/>
</dbReference>
<dbReference type="Pfam" id="PF01632">
    <property type="entry name" value="Ribosomal_L35p"/>
    <property type="match status" value="1"/>
</dbReference>
<comment type="caution">
    <text evidence="8">The sequence shown here is derived from an EMBL/GenBank/DDBJ whole genome shotgun (WGS) entry which is preliminary data.</text>
</comment>